<proteinExistence type="predicted"/>
<name>A0A0N4XXV2_NIPBR</name>
<reference evidence="1 2" key="2">
    <citation type="submission" date="2018-11" db="EMBL/GenBank/DDBJ databases">
        <authorList>
            <consortium name="Pathogen Informatics"/>
        </authorList>
    </citation>
    <scope>NUCLEOTIDE SEQUENCE [LARGE SCALE GENOMIC DNA]</scope>
</reference>
<sequence>MDSAVTFRYITTHTQCAMHRSNGDFLADERYPLAGRRRRLKTTQAANEQSLRSGGVSLRNLRVRGDISAYRVRARRDY</sequence>
<dbReference type="EMBL" id="UYSL01019933">
    <property type="protein sequence ID" value="VDL71444.1"/>
    <property type="molecule type" value="Genomic_DNA"/>
</dbReference>
<keyword evidence="2" id="KW-1185">Reference proteome</keyword>
<gene>
    <name evidence="1" type="ORF">NBR_LOCUS7855</name>
</gene>
<evidence type="ECO:0000313" key="1">
    <source>
        <dbReference type="EMBL" id="VDL71444.1"/>
    </source>
</evidence>
<dbReference type="Proteomes" id="UP000271162">
    <property type="component" value="Unassembled WGS sequence"/>
</dbReference>
<reference evidence="3" key="1">
    <citation type="submission" date="2017-02" db="UniProtKB">
        <authorList>
            <consortium name="WormBaseParasite"/>
        </authorList>
    </citation>
    <scope>IDENTIFICATION</scope>
</reference>
<accession>A0A0N4XXV2</accession>
<dbReference type="AlphaFoldDB" id="A0A0N4XXV2"/>
<evidence type="ECO:0000313" key="2">
    <source>
        <dbReference type="Proteomes" id="UP000271162"/>
    </source>
</evidence>
<evidence type="ECO:0000313" key="3">
    <source>
        <dbReference type="WBParaSite" id="NBR_0000785401-mRNA-1"/>
    </source>
</evidence>
<dbReference type="WBParaSite" id="NBR_0000785401-mRNA-1">
    <property type="protein sequence ID" value="NBR_0000785401-mRNA-1"/>
    <property type="gene ID" value="NBR_0000785401"/>
</dbReference>
<organism evidence="3">
    <name type="scientific">Nippostrongylus brasiliensis</name>
    <name type="common">Rat hookworm</name>
    <dbReference type="NCBI Taxonomy" id="27835"/>
    <lineage>
        <taxon>Eukaryota</taxon>
        <taxon>Metazoa</taxon>
        <taxon>Ecdysozoa</taxon>
        <taxon>Nematoda</taxon>
        <taxon>Chromadorea</taxon>
        <taxon>Rhabditida</taxon>
        <taxon>Rhabditina</taxon>
        <taxon>Rhabditomorpha</taxon>
        <taxon>Strongyloidea</taxon>
        <taxon>Heligmosomidae</taxon>
        <taxon>Nippostrongylus</taxon>
    </lineage>
</organism>
<protein>
    <submittedName>
        <fullName evidence="3">DUF1534 domain-containing protein</fullName>
    </submittedName>
</protein>